<dbReference type="InterPro" id="IPR032782">
    <property type="entry name" value="KhpB_N"/>
</dbReference>
<dbReference type="RefSeq" id="WP_230755372.1">
    <property type="nucleotide sequence ID" value="NZ_JAINWA010000003.1"/>
</dbReference>
<dbReference type="Proteomes" id="UP001198163">
    <property type="component" value="Unassembled WGS sequence"/>
</dbReference>
<dbReference type="InterPro" id="IPR038247">
    <property type="entry name" value="Jag_N_dom_sf"/>
</dbReference>
<dbReference type="PANTHER" id="PTHR38032">
    <property type="entry name" value="POLYMERASE-RELATED"/>
    <property type="match status" value="1"/>
</dbReference>
<dbReference type="EMBL" id="JAINWA010000003">
    <property type="protein sequence ID" value="MCD1654808.1"/>
    <property type="molecule type" value="Genomic_DNA"/>
</dbReference>
<name>A0AAE3JIX4_9SPIR</name>
<dbReference type="InterPro" id="IPR046866">
    <property type="entry name" value="FapA_N"/>
</dbReference>
<dbReference type="Pfam" id="PF20250">
    <property type="entry name" value="FapA_N"/>
    <property type="match status" value="1"/>
</dbReference>
<evidence type="ECO:0000313" key="4">
    <source>
        <dbReference type="Proteomes" id="UP001198163"/>
    </source>
</evidence>
<evidence type="ECO:0000256" key="1">
    <source>
        <dbReference type="SAM" id="Coils"/>
    </source>
</evidence>
<keyword evidence="1" id="KW-0175">Coiled coil</keyword>
<comment type="caution">
    <text evidence="3">The sequence shown here is derived from an EMBL/GenBank/DDBJ whole genome shotgun (WGS) entry which is preliminary data.</text>
</comment>
<dbReference type="PANTHER" id="PTHR38032:SF1">
    <property type="entry name" value="RNA-BINDING PROTEIN KHPB N-TERMINAL DOMAIN-CONTAINING PROTEIN"/>
    <property type="match status" value="1"/>
</dbReference>
<dbReference type="SMART" id="SM01245">
    <property type="entry name" value="Jag_N"/>
    <property type="match status" value="1"/>
</dbReference>
<protein>
    <submittedName>
        <fullName evidence="3">FapA family protein</fullName>
    </submittedName>
</protein>
<sequence>MVNLEQIREAMARQLEEDQSRVFVEVTGDTLEEALANAGIQLNVPVRDVEYEILQRGTNSFFALNKKNWYLRAYQTQKSKKAALAAQKKAAADTTAAEAVPVIEDRNGDVFVFCAFDGVFIKVTPPVGNGSDATVRDAMERLRDRGLTGFAEDVLKPVVKSAAGEYVKIGPYKHNPGNDALMSVDITDQEMKAWLFATPPGPGGADLSADMIIAFLKNNRVVAGIDEERIREFQDRPIYKQNYLVAEGIKPQDGADAKIIYNFETDRTKIRLKESASGKVDFKELNLVQNVVEGQPLAQKILAERGKGGKTVTGKYLEAKNGKDIPMPLGKNTRLAEDGLTIVAETNGQVLILNNKINVEPILNIDGDVSLKTGNIMFLGNVYISGNVEDGFSVKASGNIEVKGTVGKSDLDAEGDIVVGQGIAGKGEGFVHAGKSIWSKFIENTKVEAGEFVIVSDGIINSQVAANRKILCQGKRAAIIGGILSAAEEIHAKSLGSLGGASETVLNVGFDPRSKERLDVLLANKQAAERELEDVELNFNTLLNMKKQKKDFPEEKEAILKKYGERQYILKTELEEVDLEIKQIQDYLNTLKTKGKVSASVKVYAGVKIVIRDFTEEVRADCKATTFYLENGLIRYGKYQGADDDMKRVPSGYTAD</sequence>
<gene>
    <name evidence="3" type="ORF">K7J14_08840</name>
</gene>
<dbReference type="Pfam" id="PF14804">
    <property type="entry name" value="Jag_N"/>
    <property type="match status" value="1"/>
</dbReference>
<reference evidence="3" key="1">
    <citation type="submission" date="2021-08" db="EMBL/GenBank/DDBJ databases">
        <title>Comparative analyses of Brucepasteria parasyntrophica and Teretinema zuelzerae.</title>
        <authorList>
            <person name="Song Y."/>
            <person name="Brune A."/>
        </authorList>
    </citation>
    <scope>NUCLEOTIDE SEQUENCE</scope>
    <source>
        <strain evidence="3">DSM 1903</strain>
    </source>
</reference>
<feature type="domain" description="RNA-binding protein KhpB N-terminal" evidence="2">
    <location>
        <begin position="25"/>
        <end position="76"/>
    </location>
</feature>
<dbReference type="AlphaFoldDB" id="A0AAE3JIX4"/>
<dbReference type="InterPro" id="IPR046865">
    <property type="entry name" value="FapA_b_solenoid"/>
</dbReference>
<dbReference type="InterPro" id="IPR005646">
    <property type="entry name" value="FapA"/>
</dbReference>
<evidence type="ECO:0000313" key="3">
    <source>
        <dbReference type="EMBL" id="MCD1654808.1"/>
    </source>
</evidence>
<dbReference type="Pfam" id="PF03961">
    <property type="entry name" value="FapA"/>
    <property type="match status" value="1"/>
</dbReference>
<feature type="coiled-coil region" evidence="1">
    <location>
        <begin position="518"/>
        <end position="545"/>
    </location>
</feature>
<proteinExistence type="predicted"/>
<dbReference type="Gene3D" id="3.30.30.80">
    <property type="entry name" value="probable RNA-binding protein from clostridium symbiosum atcc 14940"/>
    <property type="match status" value="1"/>
</dbReference>
<organism evidence="3 4">
    <name type="scientific">Teretinema zuelzerae</name>
    <dbReference type="NCBI Taxonomy" id="156"/>
    <lineage>
        <taxon>Bacteria</taxon>
        <taxon>Pseudomonadati</taxon>
        <taxon>Spirochaetota</taxon>
        <taxon>Spirochaetia</taxon>
        <taxon>Spirochaetales</taxon>
        <taxon>Treponemataceae</taxon>
        <taxon>Teretinema</taxon>
    </lineage>
</organism>
<accession>A0AAE3JIX4</accession>
<keyword evidence="4" id="KW-1185">Reference proteome</keyword>
<evidence type="ECO:0000259" key="2">
    <source>
        <dbReference type="SMART" id="SM01245"/>
    </source>
</evidence>